<feature type="domain" description="Histone RNA hairpin-binding protein RNA-binding" evidence="5">
    <location>
        <begin position="2"/>
        <end position="73"/>
    </location>
</feature>
<organism evidence="6 7">
    <name type="scientific">Theileria equi strain WA</name>
    <dbReference type="NCBI Taxonomy" id="1537102"/>
    <lineage>
        <taxon>Eukaryota</taxon>
        <taxon>Sar</taxon>
        <taxon>Alveolata</taxon>
        <taxon>Apicomplexa</taxon>
        <taxon>Aconoidasida</taxon>
        <taxon>Piroplasmida</taxon>
        <taxon>Theileriidae</taxon>
        <taxon>Theileria</taxon>
    </lineage>
</organism>
<gene>
    <name evidence="6" type="ORF">BEWA_005830</name>
</gene>
<dbReference type="eggNOG" id="KOG0901">
    <property type="taxonomic scope" value="Eukaryota"/>
</dbReference>
<proteinExistence type="inferred from homology"/>
<dbReference type="HAMAP" id="MF_01367">
    <property type="entry name" value="Ribosomal_uL14"/>
    <property type="match status" value="1"/>
</dbReference>
<dbReference type="Pfam" id="PF15247">
    <property type="entry name" value="SLBP_RNA_bind"/>
    <property type="match status" value="1"/>
</dbReference>
<dbReference type="GO" id="GO:0003735">
    <property type="term" value="F:structural constituent of ribosome"/>
    <property type="evidence" value="ECO:0007669"/>
    <property type="project" value="InterPro"/>
</dbReference>
<evidence type="ECO:0000313" key="7">
    <source>
        <dbReference type="Proteomes" id="UP000031512"/>
    </source>
</evidence>
<dbReference type="GO" id="GO:0006412">
    <property type="term" value="P:translation"/>
    <property type="evidence" value="ECO:0007669"/>
    <property type="project" value="InterPro"/>
</dbReference>
<dbReference type="InterPro" id="IPR038294">
    <property type="entry name" value="SLBP_RNA_bind_sf"/>
</dbReference>
<dbReference type="InterPro" id="IPR000218">
    <property type="entry name" value="Ribosomal_uL14"/>
</dbReference>
<keyword evidence="3 4" id="KW-0687">Ribonucleoprotein</keyword>
<dbReference type="PANTHER" id="PTHR11761:SF3">
    <property type="entry name" value="LARGE RIBOSOMAL SUBUNIT PROTEIN UL14M"/>
    <property type="match status" value="1"/>
</dbReference>
<reference evidence="6 7" key="1">
    <citation type="journal article" date="2012" name="BMC Genomics">
        <title>Comparative genomic analysis and phylogenetic position of Theileria equi.</title>
        <authorList>
            <person name="Kappmeyer L.S."/>
            <person name="Thiagarajan M."/>
            <person name="Herndon D.R."/>
            <person name="Ramsay J.D."/>
            <person name="Caler E."/>
            <person name="Djikeng A."/>
            <person name="Gillespie J.J."/>
            <person name="Lau A.O."/>
            <person name="Roalson E.H."/>
            <person name="Silva J.C."/>
            <person name="Silva M.G."/>
            <person name="Suarez C.E."/>
            <person name="Ueti M.W."/>
            <person name="Nene V.M."/>
            <person name="Mealey R.H."/>
            <person name="Knowles D.P."/>
            <person name="Brayton K.A."/>
        </authorList>
    </citation>
    <scope>NUCLEOTIDE SEQUENCE [LARGE SCALE GENOMIC DNA]</scope>
    <source>
        <strain evidence="6 7">WA</strain>
    </source>
</reference>
<dbReference type="SUPFAM" id="SSF50193">
    <property type="entry name" value="Ribosomal protein L14"/>
    <property type="match status" value="1"/>
</dbReference>
<evidence type="ECO:0000256" key="3">
    <source>
        <dbReference type="ARBA" id="ARBA00023274"/>
    </source>
</evidence>
<dbReference type="GeneID" id="15805240"/>
<dbReference type="PANTHER" id="PTHR11761">
    <property type="entry name" value="50S/60S RIBOSOMAL PROTEIN L14/L23"/>
    <property type="match status" value="1"/>
</dbReference>
<dbReference type="AlphaFoldDB" id="L0B028"/>
<keyword evidence="7" id="KW-1185">Reference proteome</keyword>
<sequence length="291" mass="33111">MDDKRLAGRLKSINLTKSQLPYKKYQKVVPKELRIGRLSNTWHVNTPDYTLNQSHSQWNRKLSHWRKQIYLWNDVSEADCELLSKATRNGDYKEFLSICNSIVKPALDQDLYKKLLNIGSDTGAPSLHPVIFKPEWFNGSITHNGFVTIDEKQFVNTAIEISKGYSGEFKENQVLQGLQRMSILKCGDTSGIIKGCIIGLGRNRHGTGKIGDRIKISIRDKTSACNVQIKTPRGIIIRRRKETCRKDGMVFKFDENAFAVIINNKLHGSRIKGPVLMETKHACKNLASHIF</sequence>
<dbReference type="CDD" id="cd00337">
    <property type="entry name" value="Ribosomal_uL14"/>
    <property type="match status" value="1"/>
</dbReference>
<dbReference type="Gene3D" id="1.10.8.1120">
    <property type="entry name" value="Histone RNA hairpin-binding protein RNA-binding domain"/>
    <property type="match status" value="1"/>
</dbReference>
<dbReference type="SMART" id="SM01374">
    <property type="entry name" value="Ribosomal_L14"/>
    <property type="match status" value="1"/>
</dbReference>
<dbReference type="GO" id="GO:0005762">
    <property type="term" value="C:mitochondrial large ribosomal subunit"/>
    <property type="evidence" value="ECO:0007669"/>
    <property type="project" value="TreeGrafter"/>
</dbReference>
<evidence type="ECO:0000256" key="1">
    <source>
        <dbReference type="ARBA" id="ARBA00010745"/>
    </source>
</evidence>
<dbReference type="GO" id="GO:0070180">
    <property type="term" value="F:large ribosomal subunit rRNA binding"/>
    <property type="evidence" value="ECO:0007669"/>
    <property type="project" value="TreeGrafter"/>
</dbReference>
<dbReference type="VEuPathDB" id="PiroplasmaDB:BEWA_005830"/>
<accession>L0B028</accession>
<comment type="similarity">
    <text evidence="1 4">Belongs to the universal ribosomal protein uL14 family.</text>
</comment>
<dbReference type="Proteomes" id="UP000031512">
    <property type="component" value="Chromosome 3"/>
</dbReference>
<dbReference type="STRING" id="1537102.L0B028"/>
<evidence type="ECO:0000256" key="4">
    <source>
        <dbReference type="RuleBase" id="RU003949"/>
    </source>
</evidence>
<dbReference type="KEGG" id="beq:BEWA_005830"/>
<dbReference type="InterPro" id="IPR036853">
    <property type="entry name" value="Ribosomal_uL14_sf"/>
</dbReference>
<dbReference type="RefSeq" id="XP_004830841.1">
    <property type="nucleotide sequence ID" value="XM_004830784.1"/>
</dbReference>
<evidence type="ECO:0000256" key="2">
    <source>
        <dbReference type="ARBA" id="ARBA00022980"/>
    </source>
</evidence>
<name>L0B028_THEEQ</name>
<keyword evidence="2 4" id="KW-0689">Ribosomal protein</keyword>
<protein>
    <submittedName>
        <fullName evidence="6">50S ribosomal protein L14, putative</fullName>
    </submittedName>
</protein>
<dbReference type="InterPro" id="IPR029344">
    <property type="entry name" value="SLBP_RNA_bind"/>
</dbReference>
<dbReference type="EMBL" id="CP001670">
    <property type="protein sequence ID" value="AFZ81175.1"/>
    <property type="molecule type" value="Genomic_DNA"/>
</dbReference>
<dbReference type="OrthoDB" id="274765at2759"/>
<evidence type="ECO:0000313" key="6">
    <source>
        <dbReference type="EMBL" id="AFZ81175.1"/>
    </source>
</evidence>
<dbReference type="Pfam" id="PF00238">
    <property type="entry name" value="Ribosomal_L14"/>
    <property type="match status" value="1"/>
</dbReference>
<evidence type="ECO:0000259" key="5">
    <source>
        <dbReference type="Pfam" id="PF15247"/>
    </source>
</evidence>
<dbReference type="Gene3D" id="2.40.150.20">
    <property type="entry name" value="Ribosomal protein L14"/>
    <property type="match status" value="1"/>
</dbReference>